<feature type="transmembrane region" description="Helical" evidence="1">
    <location>
        <begin position="112"/>
        <end position="130"/>
    </location>
</feature>
<dbReference type="SUPFAM" id="SSF103481">
    <property type="entry name" value="Multidrug resistance efflux transporter EmrE"/>
    <property type="match status" value="2"/>
</dbReference>
<evidence type="ECO:0000259" key="2">
    <source>
        <dbReference type="Pfam" id="PF00892"/>
    </source>
</evidence>
<keyword evidence="1" id="KW-0812">Transmembrane</keyword>
<keyword evidence="1" id="KW-0472">Membrane</keyword>
<dbReference type="PANTHER" id="PTHR22911">
    <property type="entry name" value="ACYL-MALONYL CONDENSING ENZYME-RELATED"/>
    <property type="match status" value="1"/>
</dbReference>
<evidence type="ECO:0000313" key="3">
    <source>
        <dbReference type="EMBL" id="ROH91837.1"/>
    </source>
</evidence>
<dbReference type="AlphaFoldDB" id="A0A3N0VGE3"/>
<dbReference type="InterPro" id="IPR037185">
    <property type="entry name" value="EmrE-like"/>
</dbReference>
<dbReference type="InParanoid" id="A0A3N0VGE3"/>
<dbReference type="GO" id="GO:0016020">
    <property type="term" value="C:membrane"/>
    <property type="evidence" value="ECO:0007669"/>
    <property type="project" value="InterPro"/>
</dbReference>
<feature type="transmembrane region" description="Helical" evidence="1">
    <location>
        <begin position="169"/>
        <end position="189"/>
    </location>
</feature>
<feature type="transmembrane region" description="Helical" evidence="1">
    <location>
        <begin position="136"/>
        <end position="157"/>
    </location>
</feature>
<keyword evidence="4" id="KW-1185">Reference proteome</keyword>
<dbReference type="InterPro" id="IPR000620">
    <property type="entry name" value="EamA_dom"/>
</dbReference>
<feature type="transmembrane region" description="Helical" evidence="1">
    <location>
        <begin position="251"/>
        <end position="268"/>
    </location>
</feature>
<feature type="domain" description="EamA" evidence="2">
    <location>
        <begin position="140"/>
        <end position="268"/>
    </location>
</feature>
<organism evidence="3 4">
    <name type="scientific">Stagnimonas aquatica</name>
    <dbReference type="NCBI Taxonomy" id="2689987"/>
    <lineage>
        <taxon>Bacteria</taxon>
        <taxon>Pseudomonadati</taxon>
        <taxon>Pseudomonadota</taxon>
        <taxon>Gammaproteobacteria</taxon>
        <taxon>Nevskiales</taxon>
        <taxon>Nevskiaceae</taxon>
        <taxon>Stagnimonas</taxon>
    </lineage>
</organism>
<feature type="domain" description="EamA" evidence="2">
    <location>
        <begin position="1"/>
        <end position="128"/>
    </location>
</feature>
<dbReference type="Gene3D" id="1.10.3730.20">
    <property type="match status" value="1"/>
</dbReference>
<accession>A0A3N0VGE3</accession>
<feature type="transmembrane region" description="Helical" evidence="1">
    <location>
        <begin position="27"/>
        <end position="45"/>
    </location>
</feature>
<protein>
    <submittedName>
        <fullName evidence="3">DMT family transporter</fullName>
    </submittedName>
</protein>
<dbReference type="PANTHER" id="PTHR22911:SF103">
    <property type="entry name" value="BLR2811 PROTEIN"/>
    <property type="match status" value="1"/>
</dbReference>
<dbReference type="EMBL" id="RJVO01000002">
    <property type="protein sequence ID" value="ROH91837.1"/>
    <property type="molecule type" value="Genomic_DNA"/>
</dbReference>
<proteinExistence type="predicted"/>
<keyword evidence="1" id="KW-1133">Transmembrane helix</keyword>
<evidence type="ECO:0000256" key="1">
    <source>
        <dbReference type="SAM" id="Phobius"/>
    </source>
</evidence>
<feature type="transmembrane region" description="Helical" evidence="1">
    <location>
        <begin position="84"/>
        <end position="105"/>
    </location>
</feature>
<dbReference type="Pfam" id="PF00892">
    <property type="entry name" value="EamA"/>
    <property type="match status" value="2"/>
</dbReference>
<name>A0A3N0VGE3_9GAMM</name>
<feature type="transmembrane region" description="Helical" evidence="1">
    <location>
        <begin position="226"/>
        <end position="245"/>
    </location>
</feature>
<feature type="transmembrane region" description="Helical" evidence="1">
    <location>
        <begin position="57"/>
        <end position="78"/>
    </location>
</feature>
<gene>
    <name evidence="3" type="ORF">ED208_05520</name>
</gene>
<evidence type="ECO:0000313" key="4">
    <source>
        <dbReference type="Proteomes" id="UP000282106"/>
    </source>
</evidence>
<sequence length="282" mass="29753">MLVAVALFSLMDAGLKALSPHYPPMQMAALRGLSSLPLVALWILASGRAASLLRIRWPLHLFRGLLGIAMMASFTYALRTLPLSTAYSLFFIAPLLITALSGPLLGERVGRARWLAIGFGIVGMLVILRPSGEGLLSLPALAVLLAASGYAFSAITVRVLARSDSSQAMVFWLMTLMGVGAALLAAPQWQSIAAAHWPIIAGIGLCGTLGQIAITEAFSRGEASVIAPLEYSALAWALGLDLLLWRHLPDGITLLGAAIIVAAGVFLIRQERGPKAVLPEAQ</sequence>
<feature type="transmembrane region" description="Helical" evidence="1">
    <location>
        <begin position="195"/>
        <end position="214"/>
    </location>
</feature>
<reference evidence="3 4" key="1">
    <citation type="submission" date="2018-10" db="EMBL/GenBank/DDBJ databases">
        <authorList>
            <person name="Chen W.-M."/>
        </authorList>
    </citation>
    <scope>NUCLEOTIDE SEQUENCE [LARGE SCALE GENOMIC DNA]</scope>
    <source>
        <strain evidence="3 4">THS-13</strain>
    </source>
</reference>
<dbReference type="Proteomes" id="UP000282106">
    <property type="component" value="Unassembled WGS sequence"/>
</dbReference>
<comment type="caution">
    <text evidence="3">The sequence shown here is derived from an EMBL/GenBank/DDBJ whole genome shotgun (WGS) entry which is preliminary data.</text>
</comment>